<feature type="transmembrane region" description="Helical" evidence="9">
    <location>
        <begin position="148"/>
        <end position="168"/>
    </location>
</feature>
<feature type="transmembrane region" description="Helical" evidence="9">
    <location>
        <begin position="368"/>
        <end position="390"/>
    </location>
</feature>
<evidence type="ECO:0000256" key="7">
    <source>
        <dbReference type="ARBA" id="ARBA00031027"/>
    </source>
</evidence>
<dbReference type="GO" id="GO:0042773">
    <property type="term" value="P:ATP synthesis coupled electron transport"/>
    <property type="evidence" value="ECO:0007669"/>
    <property type="project" value="InterPro"/>
</dbReference>
<evidence type="ECO:0000256" key="4">
    <source>
        <dbReference type="ARBA" id="ARBA00022692"/>
    </source>
</evidence>
<evidence type="ECO:0000256" key="5">
    <source>
        <dbReference type="ARBA" id="ARBA00022989"/>
    </source>
</evidence>
<feature type="transmembrane region" description="Helical" evidence="9">
    <location>
        <begin position="86"/>
        <end position="103"/>
    </location>
</feature>
<evidence type="ECO:0000256" key="6">
    <source>
        <dbReference type="ARBA" id="ARBA00023136"/>
    </source>
</evidence>
<comment type="catalytic activity">
    <reaction evidence="8">
        <text>a ubiquinone + NADH + 5 H(+)(in) = a ubiquinol + NAD(+) + 4 H(+)(out)</text>
        <dbReference type="Rhea" id="RHEA:29091"/>
        <dbReference type="Rhea" id="RHEA-COMP:9565"/>
        <dbReference type="Rhea" id="RHEA-COMP:9566"/>
        <dbReference type="ChEBI" id="CHEBI:15378"/>
        <dbReference type="ChEBI" id="CHEBI:16389"/>
        <dbReference type="ChEBI" id="CHEBI:17976"/>
        <dbReference type="ChEBI" id="CHEBI:57540"/>
        <dbReference type="ChEBI" id="CHEBI:57945"/>
        <dbReference type="EC" id="7.1.1.2"/>
    </reaction>
</comment>
<protein>
    <recommendedName>
        <fullName evidence="3">NADH:ubiquinone reductase (H(+)-translocating)</fullName>
        <ecNumber evidence="3">7.1.1.2</ecNumber>
    </recommendedName>
    <alternativeName>
        <fullName evidence="7">NADH dehydrogenase subunit 5</fullName>
    </alternativeName>
</protein>
<dbReference type="GO" id="GO:0016020">
    <property type="term" value="C:membrane"/>
    <property type="evidence" value="ECO:0007669"/>
    <property type="project" value="UniProtKB-SubCell"/>
</dbReference>
<comment type="function">
    <text evidence="1">Core subunit of the mitochondrial membrane respiratory chain NADH dehydrogenase (Complex I) that is believed to belong to the minimal assembly required for catalysis. Complex I functions in the transfer of electrons from NADH to the respiratory chain. The immediate electron acceptor for the enzyme is believed to be ubiquinone.</text>
</comment>
<keyword evidence="6 9" id="KW-0472">Membrane</keyword>
<dbReference type="GO" id="GO:0008137">
    <property type="term" value="F:NADH dehydrogenase (ubiquinone) activity"/>
    <property type="evidence" value="ECO:0007669"/>
    <property type="project" value="UniProtKB-EC"/>
</dbReference>
<dbReference type="PRINTS" id="PR01434">
    <property type="entry name" value="NADHDHGNASE5"/>
</dbReference>
<name>A0A249RWP7_9HYME</name>
<evidence type="ECO:0000256" key="8">
    <source>
        <dbReference type="ARBA" id="ARBA00049551"/>
    </source>
</evidence>
<evidence type="ECO:0000259" key="10">
    <source>
        <dbReference type="Pfam" id="PF00361"/>
    </source>
</evidence>
<feature type="transmembrane region" description="Helical" evidence="9">
    <location>
        <begin position="440"/>
        <end position="467"/>
    </location>
</feature>
<organism evidence="11">
    <name type="scientific">Atta opaciceps</name>
    <dbReference type="NCBI Taxonomy" id="592322"/>
    <lineage>
        <taxon>Eukaryota</taxon>
        <taxon>Metazoa</taxon>
        <taxon>Ecdysozoa</taxon>
        <taxon>Arthropoda</taxon>
        <taxon>Hexapoda</taxon>
        <taxon>Insecta</taxon>
        <taxon>Pterygota</taxon>
        <taxon>Neoptera</taxon>
        <taxon>Endopterygota</taxon>
        <taxon>Hymenoptera</taxon>
        <taxon>Apocrita</taxon>
        <taxon>Aculeata</taxon>
        <taxon>Formicoidea</taxon>
        <taxon>Formicidae</taxon>
        <taxon>Myrmicinae</taxon>
        <taxon>Atta</taxon>
    </lineage>
</organism>
<feature type="transmembrane region" description="Helical" evidence="9">
    <location>
        <begin position="47"/>
        <end position="74"/>
    </location>
</feature>
<evidence type="ECO:0000256" key="9">
    <source>
        <dbReference type="SAM" id="Phobius"/>
    </source>
</evidence>
<dbReference type="PANTHER" id="PTHR42829">
    <property type="entry name" value="NADH-UBIQUINONE OXIDOREDUCTASE CHAIN 5"/>
    <property type="match status" value="1"/>
</dbReference>
<feature type="domain" description="NADH:quinone oxidoreductase/Mrp antiporter transmembrane" evidence="10">
    <location>
        <begin position="103"/>
        <end position="374"/>
    </location>
</feature>
<keyword evidence="5 9" id="KW-1133">Transmembrane helix</keyword>
<dbReference type="AlphaFoldDB" id="A0A249RWP7"/>
<reference evidence="11" key="1">
    <citation type="submission" date="2017-04" db="EMBL/GenBank/DDBJ databases">
        <title>Atta opaciceps mitochondrion genome.</title>
        <authorList>
            <person name="Almeida C.S."/>
        </authorList>
    </citation>
    <scope>NUCLEOTIDE SEQUENCE</scope>
</reference>
<evidence type="ECO:0000256" key="1">
    <source>
        <dbReference type="ARBA" id="ARBA00003257"/>
    </source>
</evidence>
<dbReference type="Pfam" id="PF00361">
    <property type="entry name" value="Proton_antipo_M"/>
    <property type="match status" value="1"/>
</dbReference>
<dbReference type="GO" id="GO:0003954">
    <property type="term" value="F:NADH dehydrogenase activity"/>
    <property type="evidence" value="ECO:0007669"/>
    <property type="project" value="TreeGrafter"/>
</dbReference>
<feature type="transmembrane region" description="Helical" evidence="9">
    <location>
        <begin position="7"/>
        <end position="27"/>
    </location>
</feature>
<comment type="subcellular location">
    <subcellularLocation>
        <location evidence="2">Membrane</location>
        <topology evidence="2">Multi-pass membrane protein</topology>
    </subcellularLocation>
</comment>
<dbReference type="GO" id="GO:0015990">
    <property type="term" value="P:electron transport coupled proton transport"/>
    <property type="evidence" value="ECO:0007669"/>
    <property type="project" value="TreeGrafter"/>
</dbReference>
<sequence>MLNMLFFMYMFWMFIMLWLVSVSFYYLDLMVMLEWMVFSFNSMNLKFIMLMDWISILFISFIMLISSMIMLYSMTYMKMEKFMNRFNYLLLLFILSMVMMVISPNMISILLGWDGLGMVSYCLVIYYHNYMSYNSGMITVLCNRIGDVGILMAISMMMMVGSWDLVMFQGGKELMLLMVLAAITKSAQIPFSVWLPLAMAAPTPVSALVHSSTLVTAGVYLMIRFNSFLMDSGVSLFLGFISIITMFMSGIMANFENDFKKIIALSTLSQLGLMMMILSYGFKMMAYYHLLIHAIFKSMLFMAAGAVIHLMKNTQDIRLLGNLNEVIPYVMMSLLISNLALSGMPFMSGFYSKDLIMEIIYSSSSLNMMMLVLMVMSLSLTVSYSLRFLYYLFFNSSFKFYSYVYMKEDWVINISMVIMMLLSVMVGAMVNWIFYFDYYMIYLTLFEKMVTLLSCLVGILVMILVMIVSKAMKLYYYMYFFSSMWFLTSLYSVVYKPINVYSVWMSSMDKSWVEFMSKIFIISFVMKKFNYIYYKLYMFMFIFVYFMVIVFMFI</sequence>
<evidence type="ECO:0000256" key="2">
    <source>
        <dbReference type="ARBA" id="ARBA00004141"/>
    </source>
</evidence>
<feature type="transmembrane region" description="Helical" evidence="9">
    <location>
        <begin position="288"/>
        <end position="308"/>
    </location>
</feature>
<geneLocation type="mitochondrion" evidence="11"/>
<keyword evidence="4 9" id="KW-0812">Transmembrane</keyword>
<dbReference type="InterPro" id="IPR003945">
    <property type="entry name" value="NU5C-like"/>
</dbReference>
<dbReference type="PANTHER" id="PTHR42829:SF2">
    <property type="entry name" value="NADH-UBIQUINONE OXIDOREDUCTASE CHAIN 5"/>
    <property type="match status" value="1"/>
</dbReference>
<feature type="transmembrane region" description="Helical" evidence="9">
    <location>
        <begin position="329"/>
        <end position="348"/>
    </location>
</feature>
<feature type="transmembrane region" description="Helical" evidence="9">
    <location>
        <begin position="474"/>
        <end position="492"/>
    </location>
</feature>
<dbReference type="EC" id="7.1.1.2" evidence="3"/>
<evidence type="ECO:0000256" key="3">
    <source>
        <dbReference type="ARBA" id="ARBA00012944"/>
    </source>
</evidence>
<feature type="transmembrane region" description="Helical" evidence="9">
    <location>
        <begin position="262"/>
        <end position="282"/>
    </location>
</feature>
<feature type="transmembrane region" description="Helical" evidence="9">
    <location>
        <begin position="205"/>
        <end position="223"/>
    </location>
</feature>
<evidence type="ECO:0000313" key="11">
    <source>
        <dbReference type="EMBL" id="ASY95839.1"/>
    </source>
</evidence>
<proteinExistence type="predicted"/>
<dbReference type="EMBL" id="KY950643">
    <property type="protein sequence ID" value="ASY95839.1"/>
    <property type="molecule type" value="Genomic_DNA"/>
</dbReference>
<feature type="transmembrane region" description="Helical" evidence="9">
    <location>
        <begin position="536"/>
        <end position="553"/>
    </location>
</feature>
<keyword evidence="11" id="KW-0496">Mitochondrion</keyword>
<feature type="transmembrane region" description="Helical" evidence="9">
    <location>
        <begin position="410"/>
        <end position="434"/>
    </location>
</feature>
<accession>A0A249RWP7</accession>
<dbReference type="InterPro" id="IPR001750">
    <property type="entry name" value="ND/Mrp_TM"/>
</dbReference>
<feature type="transmembrane region" description="Helical" evidence="9">
    <location>
        <begin position="109"/>
        <end position="127"/>
    </location>
</feature>
<gene>
    <name evidence="11" type="primary">ND5</name>
</gene>
<feature type="transmembrane region" description="Helical" evidence="9">
    <location>
        <begin position="235"/>
        <end position="255"/>
    </location>
</feature>